<feature type="domain" description="Tyr recombinase" evidence="5">
    <location>
        <begin position="178"/>
        <end position="388"/>
    </location>
</feature>
<evidence type="ECO:0000256" key="4">
    <source>
        <dbReference type="ARBA" id="ARBA00023172"/>
    </source>
</evidence>
<gene>
    <name evidence="6" type="ORF">GCM10010411_06520</name>
</gene>
<proteinExistence type="inferred from homology"/>
<dbReference type="Pfam" id="PF00589">
    <property type="entry name" value="Phage_integrase"/>
    <property type="match status" value="1"/>
</dbReference>
<dbReference type="InterPro" id="IPR002104">
    <property type="entry name" value="Integrase_catalytic"/>
</dbReference>
<dbReference type="EMBL" id="BAAATD010000001">
    <property type="protein sequence ID" value="GAA2576711.1"/>
    <property type="molecule type" value="Genomic_DNA"/>
</dbReference>
<dbReference type="Proteomes" id="UP001501509">
    <property type="component" value="Unassembled WGS sequence"/>
</dbReference>
<dbReference type="PANTHER" id="PTHR30629">
    <property type="entry name" value="PROPHAGE INTEGRASE"/>
    <property type="match status" value="1"/>
</dbReference>
<keyword evidence="3" id="KW-0238">DNA-binding</keyword>
<name>A0ABN3PFQ0_9ACTN</name>
<organism evidence="6 7">
    <name type="scientific">Actinomadura fulvescens</name>
    <dbReference type="NCBI Taxonomy" id="46160"/>
    <lineage>
        <taxon>Bacteria</taxon>
        <taxon>Bacillati</taxon>
        <taxon>Actinomycetota</taxon>
        <taxon>Actinomycetes</taxon>
        <taxon>Streptosporangiales</taxon>
        <taxon>Thermomonosporaceae</taxon>
        <taxon>Actinomadura</taxon>
    </lineage>
</organism>
<evidence type="ECO:0000259" key="5">
    <source>
        <dbReference type="PROSITE" id="PS51898"/>
    </source>
</evidence>
<evidence type="ECO:0000313" key="7">
    <source>
        <dbReference type="Proteomes" id="UP001501509"/>
    </source>
</evidence>
<dbReference type="PROSITE" id="PS51898">
    <property type="entry name" value="TYR_RECOMBINASE"/>
    <property type="match status" value="1"/>
</dbReference>
<reference evidence="6 7" key="1">
    <citation type="journal article" date="2019" name="Int. J. Syst. Evol. Microbiol.">
        <title>The Global Catalogue of Microorganisms (GCM) 10K type strain sequencing project: providing services to taxonomists for standard genome sequencing and annotation.</title>
        <authorList>
            <consortium name="The Broad Institute Genomics Platform"/>
            <consortium name="The Broad Institute Genome Sequencing Center for Infectious Disease"/>
            <person name="Wu L."/>
            <person name="Ma J."/>
        </authorList>
    </citation>
    <scope>NUCLEOTIDE SEQUENCE [LARGE SCALE GENOMIC DNA]</scope>
    <source>
        <strain evidence="6 7">JCM 6833</strain>
    </source>
</reference>
<evidence type="ECO:0000256" key="3">
    <source>
        <dbReference type="ARBA" id="ARBA00023125"/>
    </source>
</evidence>
<dbReference type="InterPro" id="IPR010998">
    <property type="entry name" value="Integrase_recombinase_N"/>
</dbReference>
<keyword evidence="4" id="KW-0233">DNA recombination</keyword>
<evidence type="ECO:0000256" key="2">
    <source>
        <dbReference type="ARBA" id="ARBA00022908"/>
    </source>
</evidence>
<dbReference type="SUPFAM" id="SSF56349">
    <property type="entry name" value="DNA breaking-rejoining enzymes"/>
    <property type="match status" value="1"/>
</dbReference>
<evidence type="ECO:0000256" key="1">
    <source>
        <dbReference type="ARBA" id="ARBA00008857"/>
    </source>
</evidence>
<evidence type="ECO:0000313" key="6">
    <source>
        <dbReference type="EMBL" id="GAA2576711.1"/>
    </source>
</evidence>
<dbReference type="RefSeq" id="WP_344537495.1">
    <property type="nucleotide sequence ID" value="NZ_BAAATD010000001.1"/>
</dbReference>
<comment type="similarity">
    <text evidence="1">Belongs to the 'phage' integrase family.</text>
</comment>
<sequence length="398" mass="45216">MSSKPRRAHGEGGLSWDASRERWVASKTVGYRPNGRRIVVRGRGKTQTEALNKLKESLKKREEKQAPKTTAEVTIAEAVAGFLQYGLMGRDQETVKNAKSLAKHHIVPQLGELTVREFTADDCERWLEDRAQFLSTKSLREVRSVLRRAVERVMRRDERVTRNVVELCQVPTGKRAGRPSKALNFTQAVQVLEAAEQARSDMRQYVILALLTGARTEELRKLDWSHVVAYDKNRKAWRPIHETSWNHEEFAVYVWRSVRARSDTKTKKSRRTLKLPERCVIALRDLWLSTPEPPQPSALVFPDPDGRVRGAMAVLRAFRTEVIGPAGLVAKDWTPRELRHSFVSLLSDNGMSLDQIALLVGHSGTQVTEKVYRQQIRPVIQDGATAMDRIFPATVRTS</sequence>
<dbReference type="Gene3D" id="1.10.443.10">
    <property type="entry name" value="Intergrase catalytic core"/>
    <property type="match status" value="1"/>
</dbReference>
<dbReference type="PANTHER" id="PTHR30629:SF2">
    <property type="entry name" value="PROPHAGE INTEGRASE INTS-RELATED"/>
    <property type="match status" value="1"/>
</dbReference>
<dbReference type="InterPro" id="IPR050808">
    <property type="entry name" value="Phage_Integrase"/>
</dbReference>
<keyword evidence="2" id="KW-0229">DNA integration</keyword>
<dbReference type="Gene3D" id="1.10.150.130">
    <property type="match status" value="1"/>
</dbReference>
<accession>A0ABN3PFQ0</accession>
<dbReference type="InterPro" id="IPR011010">
    <property type="entry name" value="DNA_brk_join_enz"/>
</dbReference>
<dbReference type="InterPro" id="IPR013762">
    <property type="entry name" value="Integrase-like_cat_sf"/>
</dbReference>
<keyword evidence="7" id="KW-1185">Reference proteome</keyword>
<protein>
    <submittedName>
        <fullName evidence="6">Site-specific integrase</fullName>
    </submittedName>
</protein>
<comment type="caution">
    <text evidence="6">The sequence shown here is derived from an EMBL/GenBank/DDBJ whole genome shotgun (WGS) entry which is preliminary data.</text>
</comment>
<dbReference type="CDD" id="cd01189">
    <property type="entry name" value="INT_ICEBs1_C_like"/>
    <property type="match status" value="1"/>
</dbReference>